<dbReference type="PANTHER" id="PTHR43708">
    <property type="entry name" value="CONSERVED EXPRESSED OXIDOREDUCTASE (EUROFUNG)"/>
    <property type="match status" value="1"/>
</dbReference>
<dbReference type="VEuPathDB" id="FungiDB:AB675_10769"/>
<dbReference type="AlphaFoldDB" id="A0A0N1NZI5"/>
<dbReference type="Pfam" id="PF22685">
    <property type="entry name" value="Gal80p_C-like"/>
    <property type="match status" value="1"/>
</dbReference>
<gene>
    <name evidence="3" type="ORF">AB675_10769</name>
</gene>
<dbReference type="InterPro" id="IPR055080">
    <property type="entry name" value="Gal80p-like_C"/>
</dbReference>
<dbReference type="STRING" id="1664694.A0A0N1NZI5"/>
<dbReference type="EMBL" id="LFJN01000011">
    <property type="protein sequence ID" value="KPI40640.1"/>
    <property type="molecule type" value="Genomic_DNA"/>
</dbReference>
<dbReference type="Proteomes" id="UP000038010">
    <property type="component" value="Unassembled WGS sequence"/>
</dbReference>
<dbReference type="Pfam" id="PF01408">
    <property type="entry name" value="GFO_IDH_MocA"/>
    <property type="match status" value="1"/>
</dbReference>
<dbReference type="GeneID" id="28731440"/>
<evidence type="ECO:0000259" key="2">
    <source>
        <dbReference type="Pfam" id="PF22685"/>
    </source>
</evidence>
<accession>A0A0N1NZI5</accession>
<dbReference type="OrthoDB" id="64915at2759"/>
<dbReference type="Gene3D" id="3.40.50.720">
    <property type="entry name" value="NAD(P)-binding Rossmann-like Domain"/>
    <property type="match status" value="1"/>
</dbReference>
<dbReference type="InterPro" id="IPR036291">
    <property type="entry name" value="NAD(P)-bd_dom_sf"/>
</dbReference>
<dbReference type="RefSeq" id="XP_018000603.1">
    <property type="nucleotide sequence ID" value="XM_018139560.1"/>
</dbReference>
<dbReference type="PANTHER" id="PTHR43708:SF1">
    <property type="entry name" value="GALACTOSE_LACTOSE METABOLISM REGULATORY PROTEIN GAL80"/>
    <property type="match status" value="1"/>
</dbReference>
<feature type="domain" description="Gal80p-like C-terminal" evidence="2">
    <location>
        <begin position="142"/>
        <end position="308"/>
    </location>
</feature>
<sequence length="399" mass="43298">MAPIRVGIVGLSAQPATWGQLAHHPFLSKSPHYKIVALCNSSIASGQAAIKFYGLDPETTKAYDNYAALATDPDIDFLIITTRADTHYDAVLPALKSPPKSLKGVYCEWPLAATTEQAKEMHDLAKKAGLKTVVGLQGRLSPTVTALRRLIQSGRFGQIHSINYHGAINVWQNNAAGAKYYYFMDKAVGGNLLTIYGGHCLDSLLYALDAELVPGGYKPMLANLRPRMWRTGADGQVLKDEGTYEKNTPDQILLQGRVKLGDVDDGDTEGPSSDPVLSFHLRAGNRFSPTSPGSTWRIYGTKGEVVVEFASAGPQIGAPTSMKFSNMKTGEVEDLLPEAVEGGRLDGSPDVAWTDLPTPGQNIGRIFEAYALAKQDNYANWGEAVKRHELLDEFWASGM</sequence>
<comment type="caution">
    <text evidence="3">The sequence shown here is derived from an EMBL/GenBank/DDBJ whole genome shotgun (WGS) entry which is preliminary data.</text>
</comment>
<name>A0A0N1NZI5_9EURO</name>
<keyword evidence="4" id="KW-1185">Reference proteome</keyword>
<evidence type="ECO:0000313" key="4">
    <source>
        <dbReference type="Proteomes" id="UP000038010"/>
    </source>
</evidence>
<dbReference type="InterPro" id="IPR051317">
    <property type="entry name" value="Gfo/Idh/MocA_oxidoreduct"/>
</dbReference>
<organism evidence="3 4">
    <name type="scientific">Cyphellophora attinorum</name>
    <dbReference type="NCBI Taxonomy" id="1664694"/>
    <lineage>
        <taxon>Eukaryota</taxon>
        <taxon>Fungi</taxon>
        <taxon>Dikarya</taxon>
        <taxon>Ascomycota</taxon>
        <taxon>Pezizomycotina</taxon>
        <taxon>Eurotiomycetes</taxon>
        <taxon>Chaetothyriomycetidae</taxon>
        <taxon>Chaetothyriales</taxon>
        <taxon>Cyphellophoraceae</taxon>
        <taxon>Cyphellophora</taxon>
    </lineage>
</organism>
<dbReference type="SUPFAM" id="SSF51735">
    <property type="entry name" value="NAD(P)-binding Rossmann-fold domains"/>
    <property type="match status" value="1"/>
</dbReference>
<dbReference type="GO" id="GO:0000166">
    <property type="term" value="F:nucleotide binding"/>
    <property type="evidence" value="ECO:0007669"/>
    <property type="project" value="InterPro"/>
</dbReference>
<feature type="domain" description="Gfo/Idh/MocA-like oxidoreductase N-terminal" evidence="1">
    <location>
        <begin position="4"/>
        <end position="135"/>
    </location>
</feature>
<proteinExistence type="predicted"/>
<dbReference type="SUPFAM" id="SSF55347">
    <property type="entry name" value="Glyceraldehyde-3-phosphate dehydrogenase-like, C-terminal domain"/>
    <property type="match status" value="1"/>
</dbReference>
<evidence type="ECO:0000259" key="1">
    <source>
        <dbReference type="Pfam" id="PF01408"/>
    </source>
</evidence>
<dbReference type="InterPro" id="IPR000683">
    <property type="entry name" value="Gfo/Idh/MocA-like_OxRdtase_N"/>
</dbReference>
<protein>
    <submittedName>
        <fullName evidence="3">Galactose/lactose metabolism regulatory protein GAL80</fullName>
    </submittedName>
</protein>
<dbReference type="Gene3D" id="3.30.360.10">
    <property type="entry name" value="Dihydrodipicolinate Reductase, domain 2"/>
    <property type="match status" value="1"/>
</dbReference>
<reference evidence="3 4" key="1">
    <citation type="submission" date="2015-06" db="EMBL/GenBank/DDBJ databases">
        <title>Draft genome of the ant-associated black yeast Phialophora attae CBS 131958.</title>
        <authorList>
            <person name="Moreno L.F."/>
            <person name="Stielow B.J."/>
            <person name="de Hoog S."/>
            <person name="Vicente V.A."/>
            <person name="Weiss V.A."/>
            <person name="de Vries M."/>
            <person name="Cruz L.M."/>
            <person name="Souza E.M."/>
        </authorList>
    </citation>
    <scope>NUCLEOTIDE SEQUENCE [LARGE SCALE GENOMIC DNA]</scope>
    <source>
        <strain evidence="3 4">CBS 131958</strain>
    </source>
</reference>
<evidence type="ECO:0000313" key="3">
    <source>
        <dbReference type="EMBL" id="KPI40640.1"/>
    </source>
</evidence>